<feature type="domain" description="DH" evidence="1">
    <location>
        <begin position="15"/>
        <end position="199"/>
    </location>
</feature>
<sequence length="273" mass="33336">MALRREEDNEKVKLLREKCNHDLLKSEDEYVNMLEVIVKNVFKPLHEHSEKLRLKPQHVQYVYLFLEHMLQFHMNFLSVIRDALNIVPDFHKYGNFVQMYDDYLGRFDSVLKVFAEWKSMEFRSFASMRLENEKVKKCIEAPMLCMLPWYLYHPFDRLKIYYKFLRDLESLAQEGDDDKSYWKNCWLNFEKCITKSNKVKYQISNTNFKDHGKLVVCTYIQLYMYMYIYMFVCLRKHITGEKRLRTKTKLLEIQLQIHGDFKTIVRDDRYFIS</sequence>
<accession>X6MLK6</accession>
<evidence type="ECO:0000259" key="1">
    <source>
        <dbReference type="PROSITE" id="PS50010"/>
    </source>
</evidence>
<dbReference type="Proteomes" id="UP000023152">
    <property type="component" value="Unassembled WGS sequence"/>
</dbReference>
<dbReference type="Gene3D" id="1.20.900.10">
    <property type="entry name" value="Dbl homology (DH) domain"/>
    <property type="match status" value="1"/>
</dbReference>
<dbReference type="InterPro" id="IPR035899">
    <property type="entry name" value="DBL_dom_sf"/>
</dbReference>
<dbReference type="AlphaFoldDB" id="X6MLK6"/>
<proteinExistence type="predicted"/>
<dbReference type="GO" id="GO:0005085">
    <property type="term" value="F:guanyl-nucleotide exchange factor activity"/>
    <property type="evidence" value="ECO:0007669"/>
    <property type="project" value="InterPro"/>
</dbReference>
<dbReference type="Pfam" id="PF00621">
    <property type="entry name" value="RhoGEF"/>
    <property type="match status" value="1"/>
</dbReference>
<dbReference type="SUPFAM" id="SSF48065">
    <property type="entry name" value="DBL homology domain (DH-domain)"/>
    <property type="match status" value="1"/>
</dbReference>
<evidence type="ECO:0000313" key="3">
    <source>
        <dbReference type="Proteomes" id="UP000023152"/>
    </source>
</evidence>
<dbReference type="InterPro" id="IPR000219">
    <property type="entry name" value="DH_dom"/>
</dbReference>
<organism evidence="2 3">
    <name type="scientific">Reticulomyxa filosa</name>
    <dbReference type="NCBI Taxonomy" id="46433"/>
    <lineage>
        <taxon>Eukaryota</taxon>
        <taxon>Sar</taxon>
        <taxon>Rhizaria</taxon>
        <taxon>Retaria</taxon>
        <taxon>Foraminifera</taxon>
        <taxon>Monothalamids</taxon>
        <taxon>Reticulomyxidae</taxon>
        <taxon>Reticulomyxa</taxon>
    </lineage>
</organism>
<comment type="caution">
    <text evidence="2">The sequence shown here is derived from an EMBL/GenBank/DDBJ whole genome shotgun (WGS) entry which is preliminary data.</text>
</comment>
<reference evidence="2 3" key="1">
    <citation type="journal article" date="2013" name="Curr. Biol.">
        <title>The Genome of the Foraminiferan Reticulomyxa filosa.</title>
        <authorList>
            <person name="Glockner G."/>
            <person name="Hulsmann N."/>
            <person name="Schleicher M."/>
            <person name="Noegel A.A."/>
            <person name="Eichinger L."/>
            <person name="Gallinger C."/>
            <person name="Pawlowski J."/>
            <person name="Sierra R."/>
            <person name="Euteneuer U."/>
            <person name="Pillet L."/>
            <person name="Moustafa A."/>
            <person name="Platzer M."/>
            <person name="Groth M."/>
            <person name="Szafranski K."/>
            <person name="Schliwa M."/>
        </authorList>
    </citation>
    <scope>NUCLEOTIDE SEQUENCE [LARGE SCALE GENOMIC DNA]</scope>
</reference>
<name>X6MLK6_RETFI</name>
<dbReference type="PROSITE" id="PS50010">
    <property type="entry name" value="DH_2"/>
    <property type="match status" value="1"/>
</dbReference>
<gene>
    <name evidence="2" type="ORF">RFI_22834</name>
</gene>
<protein>
    <recommendedName>
        <fullName evidence="1">DH domain-containing protein</fullName>
    </recommendedName>
</protein>
<dbReference type="EMBL" id="ASPP01019986">
    <property type="protein sequence ID" value="ETO14531.1"/>
    <property type="molecule type" value="Genomic_DNA"/>
</dbReference>
<evidence type="ECO:0000313" key="2">
    <source>
        <dbReference type="EMBL" id="ETO14531.1"/>
    </source>
</evidence>
<keyword evidence="3" id="KW-1185">Reference proteome</keyword>